<reference evidence="1 2" key="1">
    <citation type="journal article" date="2015" name="Nature">
        <title>rRNA introns, odd ribosomes, and small enigmatic genomes across a large radiation of phyla.</title>
        <authorList>
            <person name="Brown C.T."/>
            <person name="Hug L.A."/>
            <person name="Thomas B.C."/>
            <person name="Sharon I."/>
            <person name="Castelle C.J."/>
            <person name="Singh A."/>
            <person name="Wilkins M.J."/>
            <person name="Williams K.H."/>
            <person name="Banfield J.F."/>
        </authorList>
    </citation>
    <scope>NUCLEOTIDE SEQUENCE [LARGE SCALE GENOMIC DNA]</scope>
</reference>
<comment type="caution">
    <text evidence="1">The sequence shown here is derived from an EMBL/GenBank/DDBJ whole genome shotgun (WGS) entry which is preliminary data.</text>
</comment>
<protein>
    <recommendedName>
        <fullName evidence="3">Mannosyl-glycoprotein endo-beta-N-acetylglucosamidase-like domain-containing protein</fullName>
    </recommendedName>
</protein>
<evidence type="ECO:0008006" key="3">
    <source>
        <dbReference type="Google" id="ProtNLM"/>
    </source>
</evidence>
<accession>A0A0G1BCG8</accession>
<dbReference type="EMBL" id="LCEJ01000006">
    <property type="protein sequence ID" value="KKS71060.1"/>
    <property type="molecule type" value="Genomic_DNA"/>
</dbReference>
<gene>
    <name evidence="1" type="ORF">UV41_C0006G0012</name>
</gene>
<dbReference type="AlphaFoldDB" id="A0A0G1BCG8"/>
<proteinExistence type="predicted"/>
<sequence length="194" mass="21817">MRNINFALTWYTTTICTLVFSILLLTHLSFTRPTITPIGQSYQSYRALPTNLTTLTTQEVTIGKTDARTLVIYHFFKQNNAPLSQAAEKFIEVADKYNLDFRLLPAIAMQESNGGKIMPNNSFNPFGYGIYGGKVLRFTSFEEAIERVGQGLKEDYIDKGLKTPDQIMAKYTPPSIEKGGPWAIGVSSFMEELH</sequence>
<evidence type="ECO:0000313" key="1">
    <source>
        <dbReference type="EMBL" id="KKS71060.1"/>
    </source>
</evidence>
<organism evidence="1 2">
    <name type="scientific">Candidatus Daviesbacteria bacterium GW2011_GWA2_42_7</name>
    <dbReference type="NCBI Taxonomy" id="1618425"/>
    <lineage>
        <taxon>Bacteria</taxon>
        <taxon>Candidatus Daviesiibacteriota</taxon>
    </lineage>
</organism>
<dbReference type="Proteomes" id="UP000034785">
    <property type="component" value="Unassembled WGS sequence"/>
</dbReference>
<evidence type="ECO:0000313" key="2">
    <source>
        <dbReference type="Proteomes" id="UP000034785"/>
    </source>
</evidence>
<name>A0A0G1BCG8_9BACT</name>